<sequence length="739" mass="82838">MGQSRAVQEAQEADDWAKKLCHPCRACVKFCGKSFPDWLGKQSYMNGMSGMMFYDSRPQHTHTSHASFVQAAMGGCFICRELFSELQSSALSGSRPQIANVSFKMQFLATEEFGCRLIFTVQLARTSTQDPAELTQKFMLGKNIPSGSTESEASFSFVSRALAHSLENHTACRLEASQRNERLAWYPTRLIDVGGPAGKRSGVKIIETATSLPQGPYLTLSHCWGTPATVFKLTSFNKSNLLQSLPILPPTFEDAICCTQRLGIRYLWVDCICILQDSLKDWERESSLMASVYGNSLCTLAATASCNSQGGLFRKRIKSGLGICAEDEDDTMLLVSEGAANEMLSDIERAPLQKRGWVLQERLLSRRMIHFTRQQLVWQCEELNACEALPDGFSVSSIELPVKLGVKIGSRAPDIDLLEAWDSILSRYTSASLTRRSDLLPALSGIATHLQKLTGAAYLAGVWNLHPESFLMHLGWRSEPPIAHRSKEYRAPSWSWASTENRIKLFPFEYDRDFYTIEMMSLNVAAGSKVIRADVVPVSKDPHGSVSAGMLILEGPLNEIVVRPGIKNPDLNGTPLGMEIFLDEPLSTEKTLFTLPLYNYYVPHLDLELGDDGTELIFLLLLRGDENYTRCGVGRWFWTNGVNYPDIWDKIVTTCSNPFDEDYKSIQRIPHEIISYKSRELAPPLIFTKSPFRDLSRRFVMARTWLSFEYPYLRVKISVTFVEGGWPRPPSASQGLGKQ</sequence>
<dbReference type="InterPro" id="IPR010730">
    <property type="entry name" value="HET"/>
</dbReference>
<name>D1FVF2_BEABA</name>
<protein>
    <submittedName>
        <fullName evidence="2">Predicted heterokaryon incompatibility protein</fullName>
    </submittedName>
</protein>
<evidence type="ECO:0000313" key="2">
    <source>
        <dbReference type="EMBL" id="ACR78143.1"/>
    </source>
</evidence>
<proteinExistence type="predicted"/>
<organism evidence="2">
    <name type="scientific">Beauveria bassiana</name>
    <name type="common">White muscardine disease fungus</name>
    <name type="synonym">Tritirachium shiotae</name>
    <dbReference type="NCBI Taxonomy" id="176275"/>
    <lineage>
        <taxon>Eukaryota</taxon>
        <taxon>Fungi</taxon>
        <taxon>Dikarya</taxon>
        <taxon>Ascomycota</taxon>
        <taxon>Pezizomycotina</taxon>
        <taxon>Sordariomycetes</taxon>
        <taxon>Hypocreomycetidae</taxon>
        <taxon>Hypocreales</taxon>
        <taxon>Cordycipitaceae</taxon>
        <taxon>Beauveria</taxon>
    </lineage>
</organism>
<evidence type="ECO:0000259" key="1">
    <source>
        <dbReference type="Pfam" id="PF06985"/>
    </source>
</evidence>
<dbReference type="AlphaFoldDB" id="D1FVF2"/>
<accession>D1FVF2</accession>
<dbReference type="EMBL" id="FJ439897">
    <property type="protein sequence ID" value="ACR78143.1"/>
    <property type="molecule type" value="Genomic_DNA"/>
</dbReference>
<dbReference type="PANTHER" id="PTHR33112">
    <property type="entry name" value="DOMAIN PROTEIN, PUTATIVE-RELATED"/>
    <property type="match status" value="1"/>
</dbReference>
<dbReference type="PANTHER" id="PTHR33112:SF15">
    <property type="entry name" value="HETEROKARYON INCOMPATIBILITY DOMAIN-CONTAINING PROTEIN"/>
    <property type="match status" value="1"/>
</dbReference>
<reference evidence="2" key="1">
    <citation type="journal article" date="2009" name="Fungal Genet. Biol.">
        <title>Biosynthesis of the cyclooligomer depsipeptide bassianolide, an insecticidal virulence factor of Beauveria bassiana.</title>
        <authorList>
            <person name="Xu Y."/>
            <person name="Orozco R."/>
            <person name="Kithsiri Wijeratne E.M."/>
            <person name="Espinosa-Artiles P."/>
            <person name="Leslie Gunatilaka A.A."/>
            <person name="Patricia Stock S."/>
            <person name="Molnar I."/>
        </authorList>
    </citation>
    <scope>NUCLEOTIDE SEQUENCE</scope>
    <source>
        <strain evidence="2">ATCC 7159</strain>
    </source>
</reference>
<dbReference type="Pfam" id="PF06985">
    <property type="entry name" value="HET"/>
    <property type="match status" value="1"/>
</dbReference>
<feature type="domain" description="Heterokaryon incompatibility" evidence="1">
    <location>
        <begin position="217"/>
        <end position="361"/>
    </location>
</feature>